<dbReference type="EC" id="6.3.3.2" evidence="5"/>
<dbReference type="InterPro" id="IPR037171">
    <property type="entry name" value="NagB/RpiA_transferase-like"/>
</dbReference>
<dbReference type="PANTHER" id="PTHR23407:SF1">
    <property type="entry name" value="5-FORMYLTETRAHYDROFOLATE CYCLO-LIGASE"/>
    <property type="match status" value="1"/>
</dbReference>
<keyword evidence="7" id="KW-1185">Reference proteome</keyword>
<dbReference type="InterPro" id="IPR002698">
    <property type="entry name" value="FTHF_cligase"/>
</dbReference>
<dbReference type="GO" id="GO:0009396">
    <property type="term" value="P:folic acid-containing compound biosynthetic process"/>
    <property type="evidence" value="ECO:0007669"/>
    <property type="project" value="TreeGrafter"/>
</dbReference>
<dbReference type="GO" id="GO:0035999">
    <property type="term" value="P:tetrahydrofolate interconversion"/>
    <property type="evidence" value="ECO:0007669"/>
    <property type="project" value="TreeGrafter"/>
</dbReference>
<feature type="binding site" evidence="4">
    <location>
        <position position="49"/>
    </location>
    <ligand>
        <name>substrate</name>
    </ligand>
</feature>
<feature type="binding site" evidence="4">
    <location>
        <begin position="132"/>
        <end position="140"/>
    </location>
    <ligand>
        <name>ATP</name>
        <dbReference type="ChEBI" id="CHEBI:30616"/>
    </ligand>
</feature>
<proteinExistence type="inferred from homology"/>
<evidence type="ECO:0000256" key="2">
    <source>
        <dbReference type="ARBA" id="ARBA00022741"/>
    </source>
</evidence>
<evidence type="ECO:0000313" key="6">
    <source>
        <dbReference type="EMBL" id="MBC5640034.1"/>
    </source>
</evidence>
<dbReference type="Pfam" id="PF01812">
    <property type="entry name" value="5-FTHF_cyc-lig"/>
    <property type="match status" value="1"/>
</dbReference>
<keyword evidence="5" id="KW-0460">Magnesium</keyword>
<keyword evidence="3 4" id="KW-0067">ATP-binding</keyword>
<reference evidence="6" key="1">
    <citation type="submission" date="2020-08" db="EMBL/GenBank/DDBJ databases">
        <title>Genome public.</title>
        <authorList>
            <person name="Liu C."/>
            <person name="Sun Q."/>
        </authorList>
    </citation>
    <scope>NUCLEOTIDE SEQUENCE</scope>
    <source>
        <strain evidence="6">NSJ-42</strain>
    </source>
</reference>
<evidence type="ECO:0000256" key="3">
    <source>
        <dbReference type="ARBA" id="ARBA00022840"/>
    </source>
</evidence>
<organism evidence="6 7">
    <name type="scientific">Clostridium lentum</name>
    <dbReference type="NCBI Taxonomy" id="2763037"/>
    <lineage>
        <taxon>Bacteria</taxon>
        <taxon>Bacillati</taxon>
        <taxon>Bacillota</taxon>
        <taxon>Clostridia</taxon>
        <taxon>Eubacteriales</taxon>
        <taxon>Clostridiaceae</taxon>
        <taxon>Clostridium</taxon>
    </lineage>
</organism>
<feature type="binding site" evidence="4">
    <location>
        <position position="54"/>
    </location>
    <ligand>
        <name>substrate</name>
    </ligand>
</feature>
<keyword evidence="2 4" id="KW-0547">Nucleotide-binding</keyword>
<comment type="similarity">
    <text evidence="1 5">Belongs to the 5-formyltetrahydrofolate cyclo-ligase family.</text>
</comment>
<dbReference type="AlphaFoldDB" id="A0A8I0A5U2"/>
<feature type="binding site" evidence="4">
    <location>
        <begin position="3"/>
        <end position="7"/>
    </location>
    <ligand>
        <name>ATP</name>
        <dbReference type="ChEBI" id="CHEBI:30616"/>
    </ligand>
</feature>
<dbReference type="SUPFAM" id="SSF100950">
    <property type="entry name" value="NagB/RpiA/CoA transferase-like"/>
    <property type="match status" value="1"/>
</dbReference>
<dbReference type="GO" id="GO:0030272">
    <property type="term" value="F:5-formyltetrahydrofolate cyclo-ligase activity"/>
    <property type="evidence" value="ECO:0007669"/>
    <property type="project" value="UniProtKB-EC"/>
</dbReference>
<dbReference type="PIRSF" id="PIRSF006806">
    <property type="entry name" value="FTHF_cligase"/>
    <property type="match status" value="1"/>
</dbReference>
<dbReference type="Proteomes" id="UP000662088">
    <property type="component" value="Unassembled WGS sequence"/>
</dbReference>
<evidence type="ECO:0000256" key="5">
    <source>
        <dbReference type="RuleBase" id="RU361279"/>
    </source>
</evidence>
<name>A0A8I0A5U2_9CLOT</name>
<dbReference type="PANTHER" id="PTHR23407">
    <property type="entry name" value="ATPASE INHIBITOR/5-FORMYLTETRAHYDROFOLATE CYCLO-LIGASE"/>
    <property type="match status" value="1"/>
</dbReference>
<evidence type="ECO:0000313" key="7">
    <source>
        <dbReference type="Proteomes" id="UP000662088"/>
    </source>
</evidence>
<keyword evidence="6" id="KW-0436">Ligase</keyword>
<dbReference type="RefSeq" id="WP_022212047.1">
    <property type="nucleotide sequence ID" value="NZ_JACOOQ010000008.1"/>
</dbReference>
<dbReference type="EMBL" id="JACOOQ010000008">
    <property type="protein sequence ID" value="MBC5640034.1"/>
    <property type="molecule type" value="Genomic_DNA"/>
</dbReference>
<evidence type="ECO:0000256" key="4">
    <source>
        <dbReference type="PIRSR" id="PIRSR006806-1"/>
    </source>
</evidence>
<evidence type="ECO:0000256" key="1">
    <source>
        <dbReference type="ARBA" id="ARBA00010638"/>
    </source>
</evidence>
<comment type="catalytic activity">
    <reaction evidence="5">
        <text>(6S)-5-formyl-5,6,7,8-tetrahydrofolate + ATP = (6R)-5,10-methenyltetrahydrofolate + ADP + phosphate</text>
        <dbReference type="Rhea" id="RHEA:10488"/>
        <dbReference type="ChEBI" id="CHEBI:30616"/>
        <dbReference type="ChEBI" id="CHEBI:43474"/>
        <dbReference type="ChEBI" id="CHEBI:57455"/>
        <dbReference type="ChEBI" id="CHEBI:57457"/>
        <dbReference type="ChEBI" id="CHEBI:456216"/>
        <dbReference type="EC" id="6.3.3.2"/>
    </reaction>
</comment>
<dbReference type="GO" id="GO:0005524">
    <property type="term" value="F:ATP binding"/>
    <property type="evidence" value="ECO:0007669"/>
    <property type="project" value="UniProtKB-KW"/>
</dbReference>
<keyword evidence="5" id="KW-0479">Metal-binding</keyword>
<accession>A0A8I0A5U2</accession>
<gene>
    <name evidence="6" type="ORF">H8R92_06230</name>
</gene>
<comment type="cofactor">
    <cofactor evidence="5">
        <name>Mg(2+)</name>
        <dbReference type="ChEBI" id="CHEBI:18420"/>
    </cofactor>
</comment>
<dbReference type="Gene3D" id="3.40.50.10420">
    <property type="entry name" value="NagB/RpiA/CoA transferase-like"/>
    <property type="match status" value="1"/>
</dbReference>
<dbReference type="InterPro" id="IPR024185">
    <property type="entry name" value="FTHF_cligase-like_sf"/>
</dbReference>
<dbReference type="GO" id="GO:0046872">
    <property type="term" value="F:metal ion binding"/>
    <property type="evidence" value="ECO:0007669"/>
    <property type="project" value="UniProtKB-KW"/>
</dbReference>
<protein>
    <recommendedName>
        <fullName evidence="5">5-formyltetrahydrofolate cyclo-ligase</fullName>
        <ecNumber evidence="5">6.3.3.2</ecNumber>
    </recommendedName>
</protein>
<comment type="caution">
    <text evidence="6">The sequence shown here is derived from an EMBL/GenBank/DDBJ whole genome shotgun (WGS) entry which is preliminary data.</text>
</comment>
<dbReference type="NCBIfam" id="TIGR02727">
    <property type="entry name" value="MTHFS_bact"/>
    <property type="match status" value="1"/>
</dbReference>
<sequence length="190" mass="22265">MEKKLVRKEILNMRNNMSNEKRILKDKLIYNLFINSDLYKKAKDIFIYVSFGSEVNTHEIIKKAIIDKKNIYVPKIDMKKKEMIAVKIHSITELSVNNYGILEPINVDKDKIANDFDIIVMPGVAFDKNGNRIGYGGGYYDKYLEKNIFKAKKVALAYEEQILERIESDFHDIKVDFIINTKKIIKKYCE</sequence>